<proteinExistence type="predicted"/>
<evidence type="ECO:0000313" key="2">
    <source>
        <dbReference type="Proteomes" id="UP000283458"/>
    </source>
</evidence>
<keyword evidence="2" id="KW-1185">Reference proteome</keyword>
<evidence type="ECO:0008006" key="3">
    <source>
        <dbReference type="Google" id="ProtNLM"/>
    </source>
</evidence>
<reference evidence="1 2" key="1">
    <citation type="submission" date="2018-09" db="EMBL/GenBank/DDBJ databases">
        <authorList>
            <person name="Zhu H."/>
        </authorList>
    </citation>
    <scope>NUCLEOTIDE SEQUENCE [LARGE SCALE GENOMIC DNA]</scope>
    <source>
        <strain evidence="1 2">K2W22B-5</strain>
    </source>
</reference>
<evidence type="ECO:0000313" key="1">
    <source>
        <dbReference type="EMBL" id="RJF76473.1"/>
    </source>
</evidence>
<feature type="non-terminal residue" evidence="1">
    <location>
        <position position="277"/>
    </location>
</feature>
<dbReference type="SUPFAM" id="SSF52540">
    <property type="entry name" value="P-loop containing nucleoside triphosphate hydrolases"/>
    <property type="match status" value="1"/>
</dbReference>
<name>A0A418VK18_9PROT</name>
<dbReference type="EMBL" id="QYUL01000008">
    <property type="protein sequence ID" value="RJF76473.1"/>
    <property type="molecule type" value="Genomic_DNA"/>
</dbReference>
<dbReference type="Gene3D" id="3.40.50.300">
    <property type="entry name" value="P-loop containing nucleotide triphosphate hydrolases"/>
    <property type="match status" value="1"/>
</dbReference>
<dbReference type="InterPro" id="IPR027417">
    <property type="entry name" value="P-loop_NTPase"/>
</dbReference>
<dbReference type="RefSeq" id="WP_147395364.1">
    <property type="nucleotide sequence ID" value="NZ_QYUL01000008.1"/>
</dbReference>
<sequence>MRNHAALIRNANDLKQAVDDDVAFQALANQFVPDIARAAAVERCKVVLSEAFGRRLPTADGLADGGATGAKARLIEVAGRHGWNEEDLLGPVDHSGPQPVSAIDARIATRRLKALIDQFDGLVKNYYDAKAEGAAVKPPARVIKGKAGLGKTRKVLEAICDILDRLRVEAAKVNQSILYLVPTLALAEDVAREYRKRSNKVHVIRGRSAPIDPRAPDGEKSCLRAEEVDKAAKVGMSIRSSFCHDGEKHCEFWGRCHWSLDEEIIRRREPGMLFVAS</sequence>
<dbReference type="AlphaFoldDB" id="A0A418VK18"/>
<organism evidence="1 2">
    <name type="scientific">Azospirillum cavernae</name>
    <dbReference type="NCBI Taxonomy" id="2320860"/>
    <lineage>
        <taxon>Bacteria</taxon>
        <taxon>Pseudomonadati</taxon>
        <taxon>Pseudomonadota</taxon>
        <taxon>Alphaproteobacteria</taxon>
        <taxon>Rhodospirillales</taxon>
        <taxon>Azospirillaceae</taxon>
        <taxon>Azospirillum</taxon>
    </lineage>
</organism>
<comment type="caution">
    <text evidence="1">The sequence shown here is derived from an EMBL/GenBank/DDBJ whole genome shotgun (WGS) entry which is preliminary data.</text>
</comment>
<accession>A0A418VK18</accession>
<gene>
    <name evidence="1" type="ORF">D3877_29245</name>
</gene>
<protein>
    <recommendedName>
        <fullName evidence="3">Helicase/UvrB N-terminal domain-containing protein</fullName>
    </recommendedName>
</protein>
<dbReference type="Proteomes" id="UP000283458">
    <property type="component" value="Unassembled WGS sequence"/>
</dbReference>
<dbReference type="OrthoDB" id="7857683at2"/>